<gene>
    <name evidence="3" type="ORF">CVT25_003471</name>
</gene>
<reference evidence="3 4" key="1">
    <citation type="journal article" date="2018" name="Evol. Lett.">
        <title>Horizontal gene cluster transfer increased hallucinogenic mushroom diversity.</title>
        <authorList>
            <person name="Reynolds H.T."/>
            <person name="Vijayakumar V."/>
            <person name="Gluck-Thaler E."/>
            <person name="Korotkin H.B."/>
            <person name="Matheny P.B."/>
            <person name="Slot J.C."/>
        </authorList>
    </citation>
    <scope>NUCLEOTIDE SEQUENCE [LARGE SCALE GENOMIC DNA]</scope>
    <source>
        <strain evidence="3 4">2631</strain>
    </source>
</reference>
<evidence type="ECO:0000313" key="3">
    <source>
        <dbReference type="EMBL" id="PPQ84105.1"/>
    </source>
</evidence>
<sequence length="314" mass="35838">MATKISKERRDIRNIVEHNNFENSLVNIAGKDVNVYQSRKDPIGELRMIADWLTPINFRTIHRDTLSKRTLGTGTWLINSPEFQEWHSKDDGLLVITGIPGAGKTVLSSIVIEYLENLHSKENHNAVVFMYCRHDDTYSVTDFLASLVKQLVEEHHDKPPIFEAVNDIHDDHKKKETYPSEVELLELLQQLFTSLKKVFIILDAFDEASYNVRAHLLAKLLSLQAVILITSRLLELGLSKTLPPDAVHIYIEAQTQNDIQLFVRNEVKANSDILDLIGDDDSCMNKVCTKIEENSKGMMYYQEQAIYSTSVTPI</sequence>
<proteinExistence type="predicted"/>
<evidence type="ECO:0000313" key="4">
    <source>
        <dbReference type="Proteomes" id="UP000283269"/>
    </source>
</evidence>
<dbReference type="OrthoDB" id="448455at2759"/>
<dbReference type="PANTHER" id="PTHR10039:SF15">
    <property type="entry name" value="NACHT DOMAIN-CONTAINING PROTEIN"/>
    <property type="match status" value="1"/>
</dbReference>
<dbReference type="InterPro" id="IPR027417">
    <property type="entry name" value="P-loop_NTPase"/>
</dbReference>
<dbReference type="Gene3D" id="3.40.50.300">
    <property type="entry name" value="P-loop containing nucleotide triphosphate hydrolases"/>
    <property type="match status" value="1"/>
</dbReference>
<dbReference type="InterPro" id="IPR056884">
    <property type="entry name" value="NPHP3-like_N"/>
</dbReference>
<keyword evidence="4" id="KW-1185">Reference proteome</keyword>
<keyword evidence="1" id="KW-0677">Repeat</keyword>
<evidence type="ECO:0000259" key="2">
    <source>
        <dbReference type="Pfam" id="PF24883"/>
    </source>
</evidence>
<name>A0A409X001_PSICY</name>
<dbReference type="EMBL" id="NHYD01002929">
    <property type="protein sequence ID" value="PPQ84105.1"/>
    <property type="molecule type" value="Genomic_DNA"/>
</dbReference>
<evidence type="ECO:0000256" key="1">
    <source>
        <dbReference type="ARBA" id="ARBA00022737"/>
    </source>
</evidence>
<dbReference type="AlphaFoldDB" id="A0A409X001"/>
<dbReference type="Pfam" id="PF24883">
    <property type="entry name" value="NPHP3_N"/>
    <property type="match status" value="1"/>
</dbReference>
<accession>A0A409X001</accession>
<comment type="caution">
    <text evidence="3">The sequence shown here is derived from an EMBL/GenBank/DDBJ whole genome shotgun (WGS) entry which is preliminary data.</text>
</comment>
<protein>
    <recommendedName>
        <fullName evidence="2">Nephrocystin 3-like N-terminal domain-containing protein</fullName>
    </recommendedName>
</protein>
<dbReference type="STRING" id="93625.A0A409X001"/>
<dbReference type="SUPFAM" id="SSF52540">
    <property type="entry name" value="P-loop containing nucleoside triphosphate hydrolases"/>
    <property type="match status" value="1"/>
</dbReference>
<dbReference type="PANTHER" id="PTHR10039">
    <property type="entry name" value="AMELOGENIN"/>
    <property type="match status" value="1"/>
</dbReference>
<feature type="domain" description="Nephrocystin 3-like N-terminal" evidence="2">
    <location>
        <begin position="72"/>
        <end position="232"/>
    </location>
</feature>
<dbReference type="Proteomes" id="UP000283269">
    <property type="component" value="Unassembled WGS sequence"/>
</dbReference>
<organism evidence="3 4">
    <name type="scientific">Psilocybe cyanescens</name>
    <dbReference type="NCBI Taxonomy" id="93625"/>
    <lineage>
        <taxon>Eukaryota</taxon>
        <taxon>Fungi</taxon>
        <taxon>Dikarya</taxon>
        <taxon>Basidiomycota</taxon>
        <taxon>Agaricomycotina</taxon>
        <taxon>Agaricomycetes</taxon>
        <taxon>Agaricomycetidae</taxon>
        <taxon>Agaricales</taxon>
        <taxon>Agaricineae</taxon>
        <taxon>Strophariaceae</taxon>
        <taxon>Psilocybe</taxon>
    </lineage>
</organism>
<dbReference type="InParanoid" id="A0A409X001"/>